<organism evidence="16 17">
    <name type="scientific">Clathrospora elynae</name>
    <dbReference type="NCBI Taxonomy" id="706981"/>
    <lineage>
        <taxon>Eukaryota</taxon>
        <taxon>Fungi</taxon>
        <taxon>Dikarya</taxon>
        <taxon>Ascomycota</taxon>
        <taxon>Pezizomycotina</taxon>
        <taxon>Dothideomycetes</taxon>
        <taxon>Pleosporomycetidae</taxon>
        <taxon>Pleosporales</taxon>
        <taxon>Diademaceae</taxon>
        <taxon>Clathrospora</taxon>
    </lineage>
</organism>
<dbReference type="InterPro" id="IPR027417">
    <property type="entry name" value="P-loop_NTPase"/>
</dbReference>
<dbReference type="SMART" id="SM00129">
    <property type="entry name" value="KISc"/>
    <property type="match status" value="1"/>
</dbReference>
<gene>
    <name evidence="16" type="ORF">EJ02DRAFT_133058</name>
</gene>
<comment type="function">
    <text evidence="11">Required for assembly of the mitotic spindle.</text>
</comment>
<evidence type="ECO:0000256" key="11">
    <source>
        <dbReference type="ARBA" id="ARBA00054086"/>
    </source>
</evidence>
<feature type="compositionally biased region" description="Low complexity" evidence="14">
    <location>
        <begin position="193"/>
        <end position="202"/>
    </location>
</feature>
<dbReference type="SUPFAM" id="SSF52540">
    <property type="entry name" value="P-loop containing nucleoside triphosphate hydrolases"/>
    <property type="match status" value="1"/>
</dbReference>
<evidence type="ECO:0000256" key="2">
    <source>
        <dbReference type="ARBA" id="ARBA00022490"/>
    </source>
</evidence>
<dbReference type="EMBL" id="ML976025">
    <property type="protein sequence ID" value="KAF1943411.1"/>
    <property type="molecule type" value="Genomic_DNA"/>
</dbReference>
<feature type="compositionally biased region" description="Polar residues" evidence="14">
    <location>
        <begin position="29"/>
        <end position="41"/>
    </location>
</feature>
<dbReference type="Gene3D" id="3.40.850.10">
    <property type="entry name" value="Kinesin motor domain"/>
    <property type="match status" value="1"/>
</dbReference>
<dbReference type="GO" id="GO:0003777">
    <property type="term" value="F:microtubule motor activity"/>
    <property type="evidence" value="ECO:0007669"/>
    <property type="project" value="InterPro"/>
</dbReference>
<dbReference type="Proteomes" id="UP000800038">
    <property type="component" value="Unassembled WGS sequence"/>
</dbReference>
<feature type="binding site" evidence="12">
    <location>
        <begin position="312"/>
        <end position="319"/>
    </location>
    <ligand>
        <name>ATP</name>
        <dbReference type="ChEBI" id="CHEBI:30616"/>
    </ligand>
</feature>
<dbReference type="GO" id="GO:0007018">
    <property type="term" value="P:microtubule-based movement"/>
    <property type="evidence" value="ECO:0007669"/>
    <property type="project" value="InterPro"/>
</dbReference>
<keyword evidence="3" id="KW-0132">Cell division</keyword>
<evidence type="ECO:0000256" key="1">
    <source>
        <dbReference type="ARBA" id="ARBA00004245"/>
    </source>
</evidence>
<evidence type="ECO:0000256" key="3">
    <source>
        <dbReference type="ARBA" id="ARBA00022618"/>
    </source>
</evidence>
<dbReference type="PROSITE" id="PS00411">
    <property type="entry name" value="KINESIN_MOTOR_1"/>
    <property type="match status" value="1"/>
</dbReference>
<evidence type="ECO:0000313" key="17">
    <source>
        <dbReference type="Proteomes" id="UP000800038"/>
    </source>
</evidence>
<dbReference type="PROSITE" id="PS50067">
    <property type="entry name" value="KINESIN_MOTOR_2"/>
    <property type="match status" value="1"/>
</dbReference>
<sequence>MSGNSLPRPSRPSIAPPTGPLPSLPVAKSRSSNIGPATRSSLLPAASHASRAVSSSALSYRPSPKHSNSPSVPALPTGDGPTGALPMGKSLRKTVSIGAFPQPPRHVGRSNPTSPLVESSTPGEVMVDRRVSSVSASSVNLRTSSLKKPRTSNIAGARGLLPKSPLSPPSFLNGSADSVTVDTGHLGLPSPPQSRNSSPQDSYATSATTFEEGDDESKGGAGGKGNKDGKGNVIVSVRVRPDVGAKDNKQEMEWEVNNKRALITYRGREGGDYTYDNVFDTQDNNARVYDSAAKRLVRRVMEGYHGTVFAYGMTGTGKTFSMQGTATNPGVIPLAITDIFSYIRETPHREFLLRVSYLEIYNEKIHDLLVGPITATNGQPGPMEEIKLREDSKRGVYATPLKEEIVQSPTQLLRVIARGDNARKVAGTQFNARSSRSHAVVQIVVESRERAPAPGAKSSGDKRSPIVPGGVRVSTLSLIDLAGSEKAADNKERRTEGSHINKSLLTLGTVVGRLASDKEDKGKGDKHLPYRDSKLTRLLQGALSGNSLVSILCTIQIGASGSIAAANSHTGETLNTLKFASRAKNNIVSHAKKADESVGAAGDAGSRALLDRYRLEIQDLKKQLEDGKSKETKEEDEEELKKDKEEEKARELEDKHRHEEQMLEMQLARTALKERIEHLNRLILSSKSIGVNGRSFSSMSFQRGSIASNHVDMRPSSIRSNSSHVTLGLPGRKQSQPELQMEGSEEDDSLGENGDGIASQTVQIQALQADLADKNRYITTLEKRLLHARRSSHSRVSMTLSHKLGGSSEDGGLIATISEKDHEISNLRAQLEDKERMISALTSARKKNDNAHEIGSDGSPGSRRTSGYQRSGSDASGISLIANGGSLITNGSSFIAKGPTISPTTVKPSPLILPLLSPPPSTDSKKNLDEMTRMLDEMITGRVENKIAGRANSLPVTEGR</sequence>
<dbReference type="InterPro" id="IPR001752">
    <property type="entry name" value="Kinesin_motor_dom"/>
</dbReference>
<dbReference type="GO" id="GO:0008017">
    <property type="term" value="F:microtubule binding"/>
    <property type="evidence" value="ECO:0007669"/>
    <property type="project" value="InterPro"/>
</dbReference>
<feature type="region of interest" description="Disordered" evidence="14">
    <location>
        <begin position="624"/>
        <end position="659"/>
    </location>
</feature>
<dbReference type="PANTHER" id="PTHR47968">
    <property type="entry name" value="CENTROMERE PROTEIN E"/>
    <property type="match status" value="1"/>
</dbReference>
<dbReference type="AlphaFoldDB" id="A0A6A5SS85"/>
<dbReference type="PRINTS" id="PR00380">
    <property type="entry name" value="KINESINHEAVY"/>
</dbReference>
<feature type="compositionally biased region" description="Low complexity" evidence="14">
    <location>
        <begin position="160"/>
        <end position="172"/>
    </location>
</feature>
<feature type="compositionally biased region" description="Low complexity" evidence="14">
    <location>
        <begin position="132"/>
        <end position="144"/>
    </location>
</feature>
<name>A0A6A5SS85_9PLEO</name>
<evidence type="ECO:0000256" key="5">
    <source>
        <dbReference type="ARBA" id="ARBA00022776"/>
    </source>
</evidence>
<feature type="compositionally biased region" description="Polar residues" evidence="14">
    <location>
        <begin position="110"/>
        <end position="122"/>
    </location>
</feature>
<comment type="similarity">
    <text evidence="12 13">Belongs to the TRAFAC class myosin-kinesin ATPase superfamily. Kinesin family.</text>
</comment>
<keyword evidence="6 12" id="KW-0067">ATP-binding</keyword>
<feature type="domain" description="Kinesin motor" evidence="15">
    <location>
        <begin position="232"/>
        <end position="586"/>
    </location>
</feature>
<accession>A0A6A5SS85</accession>
<dbReference type="OrthoDB" id="3176171at2759"/>
<evidence type="ECO:0000256" key="14">
    <source>
        <dbReference type="SAM" id="MobiDB-lite"/>
    </source>
</evidence>
<reference evidence="16" key="1">
    <citation type="journal article" date="2020" name="Stud. Mycol.">
        <title>101 Dothideomycetes genomes: a test case for predicting lifestyles and emergence of pathogens.</title>
        <authorList>
            <person name="Haridas S."/>
            <person name="Albert R."/>
            <person name="Binder M."/>
            <person name="Bloem J."/>
            <person name="Labutti K."/>
            <person name="Salamov A."/>
            <person name="Andreopoulos B."/>
            <person name="Baker S."/>
            <person name="Barry K."/>
            <person name="Bills G."/>
            <person name="Bluhm B."/>
            <person name="Cannon C."/>
            <person name="Castanera R."/>
            <person name="Culley D."/>
            <person name="Daum C."/>
            <person name="Ezra D."/>
            <person name="Gonzalez J."/>
            <person name="Henrissat B."/>
            <person name="Kuo A."/>
            <person name="Liang C."/>
            <person name="Lipzen A."/>
            <person name="Lutzoni F."/>
            <person name="Magnuson J."/>
            <person name="Mondo S."/>
            <person name="Nolan M."/>
            <person name="Ohm R."/>
            <person name="Pangilinan J."/>
            <person name="Park H.-J."/>
            <person name="Ramirez L."/>
            <person name="Alfaro M."/>
            <person name="Sun H."/>
            <person name="Tritt A."/>
            <person name="Yoshinaga Y."/>
            <person name="Zwiers L.-H."/>
            <person name="Turgeon B."/>
            <person name="Goodwin S."/>
            <person name="Spatafora J."/>
            <person name="Crous P."/>
            <person name="Grigoriev I."/>
        </authorList>
    </citation>
    <scope>NUCLEOTIDE SEQUENCE</scope>
    <source>
        <strain evidence="16">CBS 161.51</strain>
    </source>
</reference>
<evidence type="ECO:0000259" key="15">
    <source>
        <dbReference type="PROSITE" id="PS50067"/>
    </source>
</evidence>
<keyword evidence="9" id="KW-0206">Cytoskeleton</keyword>
<keyword evidence="8 12" id="KW-0505">Motor protein</keyword>
<feature type="compositionally biased region" description="Low complexity" evidence="14">
    <location>
        <begin position="45"/>
        <end position="59"/>
    </location>
</feature>
<evidence type="ECO:0000256" key="9">
    <source>
        <dbReference type="ARBA" id="ARBA00023212"/>
    </source>
</evidence>
<keyword evidence="4 12" id="KW-0547">Nucleotide-binding</keyword>
<keyword evidence="10" id="KW-0131">Cell cycle</keyword>
<feature type="compositionally biased region" description="Polar residues" evidence="14">
    <location>
        <begin position="862"/>
        <end position="873"/>
    </location>
</feature>
<dbReference type="InterPro" id="IPR019821">
    <property type="entry name" value="Kinesin_motor_CS"/>
</dbReference>
<feature type="compositionally biased region" description="Pro residues" evidence="14">
    <location>
        <begin position="14"/>
        <end position="23"/>
    </location>
</feature>
<keyword evidence="13" id="KW-0493">Microtubule</keyword>
<evidence type="ECO:0000256" key="4">
    <source>
        <dbReference type="ARBA" id="ARBA00022741"/>
    </source>
</evidence>
<dbReference type="PANTHER" id="PTHR47968:SF75">
    <property type="entry name" value="CENTROMERE-ASSOCIATED PROTEIN E"/>
    <property type="match status" value="1"/>
</dbReference>
<feature type="compositionally biased region" description="Basic and acidic residues" evidence="14">
    <location>
        <begin position="846"/>
        <end position="855"/>
    </location>
</feature>
<feature type="region of interest" description="Disordered" evidence="14">
    <location>
        <begin position="1"/>
        <end position="234"/>
    </location>
</feature>
<dbReference type="GO" id="GO:0005874">
    <property type="term" value="C:microtubule"/>
    <property type="evidence" value="ECO:0007669"/>
    <property type="project" value="UniProtKB-KW"/>
</dbReference>
<keyword evidence="5" id="KW-0498">Mitosis</keyword>
<evidence type="ECO:0000313" key="16">
    <source>
        <dbReference type="EMBL" id="KAF1943411.1"/>
    </source>
</evidence>
<keyword evidence="2" id="KW-0963">Cytoplasm</keyword>
<protein>
    <recommendedName>
        <fullName evidence="13">Kinesin-like protein</fullName>
    </recommendedName>
</protein>
<evidence type="ECO:0000256" key="6">
    <source>
        <dbReference type="ARBA" id="ARBA00022840"/>
    </source>
</evidence>
<evidence type="ECO:0000256" key="12">
    <source>
        <dbReference type="PROSITE-ProRule" id="PRU00283"/>
    </source>
</evidence>
<dbReference type="InterPro" id="IPR036961">
    <property type="entry name" value="Kinesin_motor_dom_sf"/>
</dbReference>
<feature type="region of interest" description="Disordered" evidence="14">
    <location>
        <begin position="712"/>
        <end position="755"/>
    </location>
</feature>
<keyword evidence="17" id="KW-1185">Reference proteome</keyword>
<keyword evidence="7" id="KW-0175">Coiled coil</keyword>
<evidence type="ECO:0000256" key="7">
    <source>
        <dbReference type="ARBA" id="ARBA00023054"/>
    </source>
</evidence>
<dbReference type="Pfam" id="PF00225">
    <property type="entry name" value="Kinesin"/>
    <property type="match status" value="1"/>
</dbReference>
<evidence type="ECO:0000256" key="13">
    <source>
        <dbReference type="RuleBase" id="RU000394"/>
    </source>
</evidence>
<dbReference type="GO" id="GO:0051301">
    <property type="term" value="P:cell division"/>
    <property type="evidence" value="ECO:0007669"/>
    <property type="project" value="UniProtKB-KW"/>
</dbReference>
<dbReference type="GO" id="GO:0005524">
    <property type="term" value="F:ATP binding"/>
    <property type="evidence" value="ECO:0007669"/>
    <property type="project" value="UniProtKB-UniRule"/>
</dbReference>
<comment type="subcellular location">
    <subcellularLocation>
        <location evidence="1">Cytoplasm</location>
        <location evidence="1">Cytoskeleton</location>
    </subcellularLocation>
</comment>
<evidence type="ECO:0000256" key="8">
    <source>
        <dbReference type="ARBA" id="ARBA00023175"/>
    </source>
</evidence>
<feature type="region of interest" description="Disordered" evidence="14">
    <location>
        <begin position="843"/>
        <end position="873"/>
    </location>
</feature>
<evidence type="ECO:0000256" key="10">
    <source>
        <dbReference type="ARBA" id="ARBA00023306"/>
    </source>
</evidence>
<proteinExistence type="inferred from homology"/>
<dbReference type="FunFam" id="3.40.850.10:FF:000073">
    <property type="entry name" value="Kinesin-like protein"/>
    <property type="match status" value="1"/>
</dbReference>
<dbReference type="InterPro" id="IPR027640">
    <property type="entry name" value="Kinesin-like_fam"/>
</dbReference>